<keyword evidence="2" id="KW-1185">Reference proteome</keyword>
<dbReference type="OrthoDB" id="9775296at2"/>
<dbReference type="Proteomes" id="UP000177273">
    <property type="component" value="Unassembled WGS sequence"/>
</dbReference>
<dbReference type="InterPro" id="IPR036291">
    <property type="entry name" value="NAD(P)-bd_dom_sf"/>
</dbReference>
<sequence length="243" mass="27513">MNKNIVILGGTSGVGKAIALSLIPYDTDITIVGRNEDKAKEIKIISNNKINYILGDLTKKNEQKRIVDILNNKLSKIDVLLDTFGVYPTSPTINIRSNLQSHYEIITLLTPLLSKSQQSRVFIVTGNPVAINNIPIPSTQNNVVEMASWEISYKTLLMIYLSDQLIDSNIMVNSFYPGEVRSNLMSWTRNIKNTNVPVGKYLSLSNKLVNKTGEMFDQNGSEIYLPKEYYYKENQNKLKKYLN</sequence>
<dbReference type="RefSeq" id="WP_070787176.1">
    <property type="nucleotide sequence ID" value="NZ_MKIQ01000003.1"/>
</dbReference>
<dbReference type="Gene3D" id="3.40.50.720">
    <property type="entry name" value="NAD(P)-binding Rossmann-like Domain"/>
    <property type="match status" value="1"/>
</dbReference>
<gene>
    <name evidence="1" type="ORF">BG262_08790</name>
</gene>
<dbReference type="EMBL" id="MKIQ01000003">
    <property type="protein sequence ID" value="OFI47778.1"/>
    <property type="molecule type" value="Genomic_DNA"/>
</dbReference>
<reference evidence="2" key="1">
    <citation type="submission" date="2016-09" db="EMBL/GenBank/DDBJ databases">
        <title>Draft genome sequence of a novel species of the family Streptococcaceae isolated from flowers.</title>
        <authorList>
            <person name="Chuah L.-O."/>
            <person name="Yap K.-P."/>
            <person name="Thong K.L."/>
            <person name="Liong M.T."/>
            <person name="Ahmad R."/>
            <person name="Rusul G."/>
        </authorList>
    </citation>
    <scope>NUCLEOTIDE SEQUENCE [LARGE SCALE GENOMIC DNA]</scope>
    <source>
        <strain evidence="2">HibF3</strain>
    </source>
</reference>
<organism evidence="1 2">
    <name type="scientific">Floricoccus penangensis</name>
    <dbReference type="NCBI Taxonomy" id="1859475"/>
    <lineage>
        <taxon>Bacteria</taxon>
        <taxon>Bacillati</taxon>
        <taxon>Bacillota</taxon>
        <taxon>Bacilli</taxon>
        <taxon>Lactobacillales</taxon>
        <taxon>Streptococcaceae</taxon>
        <taxon>Floricoccus</taxon>
    </lineage>
</organism>
<name>A0A9Q5JIG9_9LACT</name>
<dbReference type="PANTHER" id="PTHR43975">
    <property type="entry name" value="ZGC:101858"/>
    <property type="match status" value="1"/>
</dbReference>
<proteinExistence type="predicted"/>
<dbReference type="SUPFAM" id="SSF51735">
    <property type="entry name" value="NAD(P)-binding Rossmann-fold domains"/>
    <property type="match status" value="1"/>
</dbReference>
<evidence type="ECO:0000313" key="2">
    <source>
        <dbReference type="Proteomes" id="UP000177273"/>
    </source>
</evidence>
<protein>
    <submittedName>
        <fullName evidence="1">Alcohol dehydrogenase</fullName>
    </submittedName>
</protein>
<accession>A0A9Q5JIG9</accession>
<dbReference type="AlphaFoldDB" id="A0A9Q5JIG9"/>
<dbReference type="PANTHER" id="PTHR43975:SF2">
    <property type="entry name" value="EG:BACR7A4.14 PROTEIN-RELATED"/>
    <property type="match status" value="1"/>
</dbReference>
<dbReference type="Pfam" id="PF00106">
    <property type="entry name" value="adh_short"/>
    <property type="match status" value="1"/>
</dbReference>
<evidence type="ECO:0000313" key="1">
    <source>
        <dbReference type="EMBL" id="OFI47778.1"/>
    </source>
</evidence>
<dbReference type="InterPro" id="IPR002347">
    <property type="entry name" value="SDR_fam"/>
</dbReference>
<dbReference type="PRINTS" id="PR00081">
    <property type="entry name" value="GDHRDH"/>
</dbReference>
<comment type="caution">
    <text evidence="1">The sequence shown here is derived from an EMBL/GenBank/DDBJ whole genome shotgun (WGS) entry which is preliminary data.</text>
</comment>